<comment type="caution">
    <text evidence="2">The sequence shown here is derived from an EMBL/GenBank/DDBJ whole genome shotgun (WGS) entry which is preliminary data.</text>
</comment>
<evidence type="ECO:0000313" key="3">
    <source>
        <dbReference type="Proteomes" id="UP001630127"/>
    </source>
</evidence>
<organism evidence="2 3">
    <name type="scientific">Cinchona calisaya</name>
    <dbReference type="NCBI Taxonomy" id="153742"/>
    <lineage>
        <taxon>Eukaryota</taxon>
        <taxon>Viridiplantae</taxon>
        <taxon>Streptophyta</taxon>
        <taxon>Embryophyta</taxon>
        <taxon>Tracheophyta</taxon>
        <taxon>Spermatophyta</taxon>
        <taxon>Magnoliopsida</taxon>
        <taxon>eudicotyledons</taxon>
        <taxon>Gunneridae</taxon>
        <taxon>Pentapetalae</taxon>
        <taxon>asterids</taxon>
        <taxon>lamiids</taxon>
        <taxon>Gentianales</taxon>
        <taxon>Rubiaceae</taxon>
        <taxon>Cinchonoideae</taxon>
        <taxon>Cinchoneae</taxon>
        <taxon>Cinchona</taxon>
    </lineage>
</organism>
<accession>A0ABD2YJ24</accession>
<feature type="region of interest" description="Disordered" evidence="1">
    <location>
        <begin position="93"/>
        <end position="117"/>
    </location>
</feature>
<sequence>MEKTKNYQSTTEETPLHSQGSQESHDPNLEYYYECSTGEGLNKGHQNASLHQAYFRRPPGGRPLMFERTPSGTVRQVRTQPAVTENVINESNVTARRSPSPRRVVDESDENLEEFNEKEEIPDDKTFCRFCFVEFKDDETTIIITLKCECEMTSQAHQKCVAPDICTDCGKELETTPMLQNHTISPKFQEEEVEEKSGCTQSFFCCFCAVMD</sequence>
<dbReference type="Proteomes" id="UP001630127">
    <property type="component" value="Unassembled WGS sequence"/>
</dbReference>
<keyword evidence="3" id="KW-1185">Reference proteome</keyword>
<protein>
    <submittedName>
        <fullName evidence="2">Uncharacterized protein</fullName>
    </submittedName>
</protein>
<feature type="compositionally biased region" description="Polar residues" evidence="1">
    <location>
        <begin position="1"/>
        <end position="22"/>
    </location>
</feature>
<feature type="compositionally biased region" description="Acidic residues" evidence="1">
    <location>
        <begin position="107"/>
        <end position="117"/>
    </location>
</feature>
<dbReference type="AlphaFoldDB" id="A0ABD2YJ24"/>
<reference evidence="2 3" key="1">
    <citation type="submission" date="2024-11" db="EMBL/GenBank/DDBJ databases">
        <title>A near-complete genome assembly of Cinchona calisaya.</title>
        <authorList>
            <person name="Lian D.C."/>
            <person name="Zhao X.W."/>
            <person name="Wei L."/>
        </authorList>
    </citation>
    <scope>NUCLEOTIDE SEQUENCE [LARGE SCALE GENOMIC DNA]</scope>
    <source>
        <tissue evidence="2">Nenye</tissue>
    </source>
</reference>
<dbReference type="EMBL" id="JBJUIK010000013">
    <property type="protein sequence ID" value="KAL3506434.1"/>
    <property type="molecule type" value="Genomic_DNA"/>
</dbReference>
<gene>
    <name evidence="2" type="ORF">ACH5RR_031816</name>
</gene>
<feature type="region of interest" description="Disordered" evidence="1">
    <location>
        <begin position="1"/>
        <end position="27"/>
    </location>
</feature>
<evidence type="ECO:0000313" key="2">
    <source>
        <dbReference type="EMBL" id="KAL3506434.1"/>
    </source>
</evidence>
<proteinExistence type="predicted"/>
<name>A0ABD2YJ24_9GENT</name>
<evidence type="ECO:0000256" key="1">
    <source>
        <dbReference type="SAM" id="MobiDB-lite"/>
    </source>
</evidence>